<keyword evidence="4" id="KW-0233">DNA recombination</keyword>
<keyword evidence="10" id="KW-1185">Reference proteome</keyword>
<protein>
    <recommendedName>
        <fullName evidence="11">IS1 family transposase</fullName>
    </recommendedName>
</protein>
<evidence type="ECO:0000259" key="6">
    <source>
        <dbReference type="Pfam" id="PF12759"/>
    </source>
</evidence>
<reference evidence="7 10" key="1">
    <citation type="submission" date="2019-11" db="EMBL/GenBank/DDBJ databases">
        <title>Erwinia sp. nov., isolated from feces of birds in Tibet plateau of China.</title>
        <authorList>
            <person name="Ge Y."/>
        </authorList>
    </citation>
    <scope>NUCLEOTIDE SEQUENCE [LARGE SCALE GENOMIC DNA]</scope>
    <source>
        <strain evidence="7 10">J316</strain>
    </source>
</reference>
<accession>A0A6I6EYQ2</accession>
<evidence type="ECO:0000313" key="8">
    <source>
        <dbReference type="EMBL" id="QGU89802.1"/>
    </source>
</evidence>
<dbReference type="EMBL" id="CP046509">
    <property type="protein sequence ID" value="QGU89802.1"/>
    <property type="molecule type" value="Genomic_DNA"/>
</dbReference>
<dbReference type="KEGG" id="erwi:GN242_21305"/>
<dbReference type="PANTHER" id="PTHR47923">
    <property type="entry name" value="INSERTION ELEMENT IS1 1 PROTEIN INSA-RELATED"/>
    <property type="match status" value="1"/>
</dbReference>
<evidence type="ECO:0000313" key="10">
    <source>
        <dbReference type="Proteomes" id="UP000480164"/>
    </source>
</evidence>
<name>A0A6I6EYQ2_9GAMM</name>
<gene>
    <name evidence="7" type="ORF">GK011_13675</name>
    <name evidence="8" type="ORF">GN242_21305</name>
</gene>
<dbReference type="InterPro" id="IPR051252">
    <property type="entry name" value="IS1_transposase_InsA"/>
</dbReference>
<evidence type="ECO:0000256" key="1">
    <source>
        <dbReference type="ARBA" id="ARBA00004091"/>
    </source>
</evidence>
<dbReference type="GO" id="GO:0006313">
    <property type="term" value="P:DNA transposition"/>
    <property type="evidence" value="ECO:0007669"/>
    <property type="project" value="InterPro"/>
</dbReference>
<evidence type="ECO:0000256" key="4">
    <source>
        <dbReference type="ARBA" id="ARBA00023172"/>
    </source>
</evidence>
<reference evidence="8 9" key="2">
    <citation type="submission" date="2019-12" db="EMBL/GenBank/DDBJ databases">
        <title>Erwinia sp. nov., isolated from droppings of birds in the Qinghai-Tiebt plateau of China.</title>
        <authorList>
            <person name="Ge Y."/>
        </authorList>
    </citation>
    <scope>NUCLEOTIDE SEQUENCE [LARGE SCALE GENOMIC DNA]</scope>
    <source>
        <strain evidence="8 9">J780</strain>
    </source>
</reference>
<feature type="domain" description="Insertion element IS1 protein InsA helix-turn-helix" evidence="6">
    <location>
        <begin position="43"/>
        <end position="88"/>
    </location>
</feature>
<dbReference type="InterPro" id="IPR024431">
    <property type="entry name" value="InsA_HTH_dom"/>
</dbReference>
<evidence type="ECO:0000256" key="3">
    <source>
        <dbReference type="ARBA" id="ARBA00022578"/>
    </source>
</evidence>
<dbReference type="EMBL" id="WLZX01000005">
    <property type="protein sequence ID" value="MTD27987.1"/>
    <property type="molecule type" value="Genomic_DNA"/>
</dbReference>
<dbReference type="Proteomes" id="UP000424752">
    <property type="component" value="Chromosome"/>
</dbReference>
<evidence type="ECO:0000259" key="5">
    <source>
        <dbReference type="Pfam" id="PF03811"/>
    </source>
</evidence>
<comment type="function">
    <text evidence="1">Absolutely required for transposition of IS1.</text>
</comment>
<feature type="domain" description="InsA N-terminal zinc ribbon" evidence="5">
    <location>
        <begin position="1"/>
        <end position="35"/>
    </location>
</feature>
<evidence type="ECO:0000256" key="2">
    <source>
        <dbReference type="ARBA" id="ARBA00006212"/>
    </source>
</evidence>
<dbReference type="Pfam" id="PF03811">
    <property type="entry name" value="Zn_ribbon_InsA"/>
    <property type="match status" value="1"/>
</dbReference>
<dbReference type="Proteomes" id="UP000480164">
    <property type="component" value="Unassembled WGS sequence"/>
</dbReference>
<evidence type="ECO:0000313" key="9">
    <source>
        <dbReference type="Proteomes" id="UP000424752"/>
    </source>
</evidence>
<evidence type="ECO:0000313" key="7">
    <source>
        <dbReference type="EMBL" id="MTD27987.1"/>
    </source>
</evidence>
<keyword evidence="3" id="KW-0815">Transposition</keyword>
<dbReference type="InterPro" id="IPR003220">
    <property type="entry name" value="InsA_N_dom_Znf"/>
</dbReference>
<dbReference type="Pfam" id="PF12759">
    <property type="entry name" value="HTH_Tnp_IS1"/>
    <property type="match status" value="1"/>
</dbReference>
<accession>A0A6L6GRE8</accession>
<dbReference type="RefSeq" id="WP_154753482.1">
    <property type="nucleotide sequence ID" value="NZ_CP046509.1"/>
</dbReference>
<dbReference type="PANTHER" id="PTHR47923:SF1">
    <property type="entry name" value="INSERTION ELEMENT IS1 1 PROTEIN INSA-RELATED"/>
    <property type="match status" value="1"/>
</dbReference>
<sequence>MSTGNVVCPRCNENSRIRRNGRSTSGMQRYRCQLCLKTFQLDFYYLGSCPDVRQTILEMTKGGSEYKDTARTLGISLKTVIRQLKNSRYKVN</sequence>
<proteinExistence type="inferred from homology"/>
<comment type="similarity">
    <text evidence="2">Belongs to the IS1 elements InsA family.</text>
</comment>
<dbReference type="AlphaFoldDB" id="A0A6I6EYQ2"/>
<organism evidence="8 9">
    <name type="scientific">Erwinia sorbitola</name>
    <dbReference type="NCBI Taxonomy" id="2681984"/>
    <lineage>
        <taxon>Bacteria</taxon>
        <taxon>Pseudomonadati</taxon>
        <taxon>Pseudomonadota</taxon>
        <taxon>Gammaproteobacteria</taxon>
        <taxon>Enterobacterales</taxon>
        <taxon>Erwiniaceae</taxon>
        <taxon>Erwinia</taxon>
    </lineage>
</organism>
<evidence type="ECO:0008006" key="11">
    <source>
        <dbReference type="Google" id="ProtNLM"/>
    </source>
</evidence>